<dbReference type="AlphaFoldDB" id="A0A6J4JUE5"/>
<evidence type="ECO:0000313" key="3">
    <source>
        <dbReference type="EMBL" id="CAA9288016.1"/>
    </source>
</evidence>
<dbReference type="Gene3D" id="1.10.150.320">
    <property type="entry name" value="Photosystem II 12 kDa extrinsic protein"/>
    <property type="match status" value="2"/>
</dbReference>
<reference evidence="3" key="1">
    <citation type="submission" date="2020-02" db="EMBL/GenBank/DDBJ databases">
        <authorList>
            <person name="Meier V. D."/>
        </authorList>
    </citation>
    <scope>NUCLEOTIDE SEQUENCE</scope>
    <source>
        <strain evidence="3">AVDCRST_MAG77</strain>
    </source>
</reference>
<dbReference type="PROSITE" id="PS51257">
    <property type="entry name" value="PROKAR_LIPOPROTEIN"/>
    <property type="match status" value="1"/>
</dbReference>
<gene>
    <name evidence="3" type="ORF">AVDCRST_MAG77-4469</name>
</gene>
<organism evidence="3">
    <name type="scientific">uncultured Chloroflexota bacterium</name>
    <dbReference type="NCBI Taxonomy" id="166587"/>
    <lineage>
        <taxon>Bacteria</taxon>
        <taxon>Bacillati</taxon>
        <taxon>Chloroflexota</taxon>
        <taxon>environmental samples</taxon>
    </lineage>
</organism>
<accession>A0A6J4JUE5</accession>
<name>A0A6J4JUE5_9CHLR</name>
<evidence type="ECO:0008006" key="4">
    <source>
        <dbReference type="Google" id="ProtNLM"/>
    </source>
</evidence>
<feature type="region of interest" description="Disordered" evidence="1">
    <location>
        <begin position="33"/>
        <end position="53"/>
    </location>
</feature>
<feature type="signal peptide" evidence="2">
    <location>
        <begin position="1"/>
        <end position="19"/>
    </location>
</feature>
<dbReference type="SUPFAM" id="SSF47781">
    <property type="entry name" value="RuvA domain 2-like"/>
    <property type="match status" value="2"/>
</dbReference>
<keyword evidence="2" id="KW-0732">Signal</keyword>
<dbReference type="EMBL" id="CADCTC010000233">
    <property type="protein sequence ID" value="CAA9288016.1"/>
    <property type="molecule type" value="Genomic_DNA"/>
</dbReference>
<dbReference type="InterPro" id="IPR010994">
    <property type="entry name" value="RuvA_2-like"/>
</dbReference>
<evidence type="ECO:0000256" key="2">
    <source>
        <dbReference type="SAM" id="SignalP"/>
    </source>
</evidence>
<proteinExistence type="predicted"/>
<feature type="chain" id="PRO_5027012816" description="Helix-hairpin-helix domain-containing protein" evidence="2">
    <location>
        <begin position="20"/>
        <end position="204"/>
    </location>
</feature>
<protein>
    <recommendedName>
        <fullName evidence="4">Helix-hairpin-helix domain-containing protein</fullName>
    </recommendedName>
</protein>
<sequence>MNRRFVLTTFTTAAGPLLAACGGEAGTAAQPTTAAAVPTSAPPATSSAGSSGAAAQPTAAVGASAVQPVATTVAAAPVAVQPTATKLNLNTATREQFLTVPNVGDRMVREFFEYRPYRSIQQFRREIGKYVAQDVVAAYEQHVYMPVNPNEADADTLRQLPEVDAAIAAQLIAGRPYANADAFVARLGQLTTPAQATAARTYLA</sequence>
<evidence type="ECO:0000256" key="1">
    <source>
        <dbReference type="SAM" id="MobiDB-lite"/>
    </source>
</evidence>